<dbReference type="Gene3D" id="2.60.120.1540">
    <property type="match status" value="2"/>
</dbReference>
<gene>
    <name evidence="3" type="ORF">HPB51_020939</name>
</gene>
<evidence type="ECO:0000313" key="3">
    <source>
        <dbReference type="EMBL" id="KAH8031821.1"/>
    </source>
</evidence>
<dbReference type="PANTHER" id="PTHR11412:SF166">
    <property type="entry name" value="NTR DOMAIN-CONTAINING PROTEIN"/>
    <property type="match status" value="1"/>
</dbReference>
<dbReference type="AlphaFoldDB" id="A0A9J6ECK2"/>
<dbReference type="Gene3D" id="2.60.40.690">
    <property type="entry name" value="Alpha-macroglobulin, receptor-binding domain"/>
    <property type="match status" value="1"/>
</dbReference>
<reference evidence="3" key="1">
    <citation type="journal article" date="2020" name="Cell">
        <title>Large-Scale Comparative Analyses of Tick Genomes Elucidate Their Genetic Diversity and Vector Capacities.</title>
        <authorList>
            <consortium name="Tick Genome and Microbiome Consortium (TIGMIC)"/>
            <person name="Jia N."/>
            <person name="Wang J."/>
            <person name="Shi W."/>
            <person name="Du L."/>
            <person name="Sun Y."/>
            <person name="Zhan W."/>
            <person name="Jiang J.F."/>
            <person name="Wang Q."/>
            <person name="Zhang B."/>
            <person name="Ji P."/>
            <person name="Bell-Sakyi L."/>
            <person name="Cui X.M."/>
            <person name="Yuan T.T."/>
            <person name="Jiang B.G."/>
            <person name="Yang W.F."/>
            <person name="Lam T.T."/>
            <person name="Chang Q.C."/>
            <person name="Ding S.J."/>
            <person name="Wang X.J."/>
            <person name="Zhu J.G."/>
            <person name="Ruan X.D."/>
            <person name="Zhao L."/>
            <person name="Wei J.T."/>
            <person name="Ye R.Z."/>
            <person name="Que T.C."/>
            <person name="Du C.H."/>
            <person name="Zhou Y.H."/>
            <person name="Cheng J.X."/>
            <person name="Dai P.F."/>
            <person name="Guo W.B."/>
            <person name="Han X.H."/>
            <person name="Huang E.J."/>
            <person name="Li L.F."/>
            <person name="Wei W."/>
            <person name="Gao Y.C."/>
            <person name="Liu J.Z."/>
            <person name="Shao H.Z."/>
            <person name="Wang X."/>
            <person name="Wang C.C."/>
            <person name="Yang T.C."/>
            <person name="Huo Q.B."/>
            <person name="Li W."/>
            <person name="Chen H.Y."/>
            <person name="Chen S.E."/>
            <person name="Zhou L.G."/>
            <person name="Ni X.B."/>
            <person name="Tian J.H."/>
            <person name="Sheng Y."/>
            <person name="Liu T."/>
            <person name="Pan Y.S."/>
            <person name="Xia L.Y."/>
            <person name="Li J."/>
            <person name="Zhao F."/>
            <person name="Cao W.C."/>
        </authorList>
    </citation>
    <scope>NUCLEOTIDE SEQUENCE</scope>
    <source>
        <strain evidence="3">Rmic-2018</strain>
    </source>
</reference>
<evidence type="ECO:0000259" key="2">
    <source>
        <dbReference type="SMART" id="SM01361"/>
    </source>
</evidence>
<feature type="domain" description="Alpha-macroglobulin receptor-binding" evidence="2">
    <location>
        <begin position="494"/>
        <end position="583"/>
    </location>
</feature>
<dbReference type="Pfam" id="PF07678">
    <property type="entry name" value="TED_complement"/>
    <property type="match status" value="1"/>
</dbReference>
<dbReference type="InterPro" id="IPR050473">
    <property type="entry name" value="A2M/Complement_sys"/>
</dbReference>
<dbReference type="InterPro" id="IPR036595">
    <property type="entry name" value="A-macroglobulin_rcpt-bd_sf"/>
</dbReference>
<feature type="compositionally biased region" description="Low complexity" evidence="1">
    <location>
        <begin position="1"/>
        <end position="11"/>
    </location>
</feature>
<dbReference type="InterPro" id="IPR009048">
    <property type="entry name" value="A-macroglobulin_rcpt-bd"/>
</dbReference>
<dbReference type="Pfam" id="PF01759">
    <property type="entry name" value="NTR"/>
    <property type="match status" value="1"/>
</dbReference>
<feature type="compositionally biased region" description="Gly residues" evidence="1">
    <location>
        <begin position="12"/>
        <end position="21"/>
    </location>
</feature>
<accession>A0A9J6ECK2</accession>
<dbReference type="SMART" id="SM01361">
    <property type="entry name" value="A2M_recep"/>
    <property type="match status" value="1"/>
</dbReference>
<protein>
    <recommendedName>
        <fullName evidence="2">Alpha-macroglobulin receptor-binding domain-containing protein</fullName>
    </recommendedName>
</protein>
<dbReference type="InterPro" id="IPR008993">
    <property type="entry name" value="TIMP-like_OB-fold"/>
</dbReference>
<name>A0A9J6ECK2_RHIMP</name>
<dbReference type="GO" id="GO:0005615">
    <property type="term" value="C:extracellular space"/>
    <property type="evidence" value="ECO:0007669"/>
    <property type="project" value="InterPro"/>
</dbReference>
<reference evidence="3" key="2">
    <citation type="submission" date="2021-09" db="EMBL/GenBank/DDBJ databases">
        <authorList>
            <person name="Jia N."/>
            <person name="Wang J."/>
            <person name="Shi W."/>
            <person name="Du L."/>
            <person name="Sun Y."/>
            <person name="Zhan W."/>
            <person name="Jiang J."/>
            <person name="Wang Q."/>
            <person name="Zhang B."/>
            <person name="Ji P."/>
            <person name="Sakyi L.B."/>
            <person name="Cui X."/>
            <person name="Yuan T."/>
            <person name="Jiang B."/>
            <person name="Yang W."/>
            <person name="Lam T.T.-Y."/>
            <person name="Chang Q."/>
            <person name="Ding S."/>
            <person name="Wang X."/>
            <person name="Zhu J."/>
            <person name="Ruan X."/>
            <person name="Zhao L."/>
            <person name="Wei J."/>
            <person name="Que T."/>
            <person name="Du C."/>
            <person name="Cheng J."/>
            <person name="Dai P."/>
            <person name="Han X."/>
            <person name="Huang E."/>
            <person name="Gao Y."/>
            <person name="Liu J."/>
            <person name="Shao H."/>
            <person name="Ye R."/>
            <person name="Li L."/>
            <person name="Wei W."/>
            <person name="Wang X."/>
            <person name="Wang C."/>
            <person name="Huo Q."/>
            <person name="Li W."/>
            <person name="Guo W."/>
            <person name="Chen H."/>
            <person name="Chen S."/>
            <person name="Zhou L."/>
            <person name="Zhou L."/>
            <person name="Ni X."/>
            <person name="Tian J."/>
            <person name="Zhou Y."/>
            <person name="Sheng Y."/>
            <person name="Liu T."/>
            <person name="Pan Y."/>
            <person name="Xia L."/>
            <person name="Li J."/>
            <person name="Zhao F."/>
            <person name="Cao W."/>
        </authorList>
    </citation>
    <scope>NUCLEOTIDE SEQUENCE</scope>
    <source>
        <strain evidence="3">Rmic-2018</strain>
        <tissue evidence="3">Larvae</tissue>
    </source>
</reference>
<sequence length="734" mass="81339">MSGCSCGCSGWSSGGSSGRGSGDSNSILHTSRRTCTPEGVPVEKIVAVPIDPDSARRRATQRSTTDVYDDSVDPVTNHQTISINLIPPSDAVPGTRSSSLSLTGNQLGPSAVETLDVIEVLMRRPTGSSEEIDTLMAQTLHALEYLRRKNMSDPVLEERGRRYLRDGELAFSFYQHEIMDVFVANRALIVVTLMECMPFIEEKLLAVEIEEVLNHLYVDTSFLMASRQQTRNGHAFALAAYAVAWNLGEEHLARRLLSAMLVDDPLLPNARSMGTDKSSKTVEGTSYALLALLAVRSNDTDTIQSLVNWLNANRPSASTSSLRHDSAVSLQALMEFDLTSSKRYVDLMCNVTMRGQQEFYKSIQITPENAAEHQQLDIHDMSGTLLVTANGTGSGLLSIRMKYNVLMPPELLCKFNITVHADVHKPKPKSNEPVDFPQELLDDLLGFERERRSVNFPSSINEHHRTTRSSNQPQQSKLVYDIEVCSQYIGESDSNAAVIEVGLLSGFDPVVEDLDTAINSNLHLYKYLVTEKKVILYFNQIPREAASCVQFRTERKHVVHNIQSAAVKVYDYSDPSRSCTQFYGLEATSPLLKVACTGNKCQCIEAECPRRHPFLNVTSVIPEQIKRQILLEIACKEHDFVWIGSVSGNSVLNGFRHVQLRVNTVLKEGSEKKRAVLTGTKLFLAPHHCSTADLSVGEEYFVFGRDGEPFANNGSVGNHLEMEDITCVSVEAFT</sequence>
<proteinExistence type="predicted"/>
<dbReference type="SUPFAM" id="SSF49410">
    <property type="entry name" value="Alpha-macroglobulin receptor domain"/>
    <property type="match status" value="1"/>
</dbReference>
<feature type="region of interest" description="Disordered" evidence="1">
    <location>
        <begin position="1"/>
        <end position="39"/>
    </location>
</feature>
<keyword evidence="4" id="KW-1185">Reference proteome</keyword>
<evidence type="ECO:0000256" key="1">
    <source>
        <dbReference type="SAM" id="MobiDB-lite"/>
    </source>
</evidence>
<dbReference type="InterPro" id="IPR018933">
    <property type="entry name" value="Netrin_module_non-TIMP"/>
</dbReference>
<dbReference type="VEuPathDB" id="VectorBase:LOC119164934"/>
<dbReference type="PANTHER" id="PTHR11412">
    <property type="entry name" value="MACROGLOBULIN / COMPLEMENT"/>
    <property type="match status" value="1"/>
</dbReference>
<dbReference type="Pfam" id="PF07677">
    <property type="entry name" value="A2M_recep"/>
    <property type="match status" value="1"/>
</dbReference>
<evidence type="ECO:0000313" key="4">
    <source>
        <dbReference type="Proteomes" id="UP000821866"/>
    </source>
</evidence>
<dbReference type="Gene3D" id="2.40.50.120">
    <property type="match status" value="1"/>
</dbReference>
<dbReference type="Gene3D" id="1.50.10.20">
    <property type="match status" value="2"/>
</dbReference>
<feature type="region of interest" description="Disordered" evidence="1">
    <location>
        <begin position="51"/>
        <end position="73"/>
    </location>
</feature>
<comment type="caution">
    <text evidence="3">The sequence shown here is derived from an EMBL/GenBank/DDBJ whole genome shotgun (WGS) entry which is preliminary data.</text>
</comment>
<dbReference type="InterPro" id="IPR008930">
    <property type="entry name" value="Terpenoid_cyclase/PrenylTrfase"/>
</dbReference>
<organism evidence="3 4">
    <name type="scientific">Rhipicephalus microplus</name>
    <name type="common">Cattle tick</name>
    <name type="synonym">Boophilus microplus</name>
    <dbReference type="NCBI Taxonomy" id="6941"/>
    <lineage>
        <taxon>Eukaryota</taxon>
        <taxon>Metazoa</taxon>
        <taxon>Ecdysozoa</taxon>
        <taxon>Arthropoda</taxon>
        <taxon>Chelicerata</taxon>
        <taxon>Arachnida</taxon>
        <taxon>Acari</taxon>
        <taxon>Parasitiformes</taxon>
        <taxon>Ixodida</taxon>
        <taxon>Ixodoidea</taxon>
        <taxon>Ixodidae</taxon>
        <taxon>Rhipicephalinae</taxon>
        <taxon>Rhipicephalus</taxon>
        <taxon>Boophilus</taxon>
    </lineage>
</organism>
<dbReference type="SUPFAM" id="SSF48239">
    <property type="entry name" value="Terpenoid cyclases/Protein prenyltransferases"/>
    <property type="match status" value="1"/>
</dbReference>
<dbReference type="InterPro" id="IPR011626">
    <property type="entry name" value="Alpha-macroglobulin_TED"/>
</dbReference>
<dbReference type="Proteomes" id="UP000821866">
    <property type="component" value="Chromosome 3"/>
</dbReference>
<dbReference type="SUPFAM" id="SSF50242">
    <property type="entry name" value="TIMP-like"/>
    <property type="match status" value="1"/>
</dbReference>
<dbReference type="EMBL" id="JABSTU010000005">
    <property type="protein sequence ID" value="KAH8031821.1"/>
    <property type="molecule type" value="Genomic_DNA"/>
</dbReference>